<protein>
    <submittedName>
        <fullName evidence="2">Uncharacterized protein</fullName>
    </submittedName>
</protein>
<sequence length="66" mass="7136">MGPPPHIQQQPQSPTWNTTSSIPHGFPATSSRRPVPSLTNPNNPNSHGKKGPNNFFSFLPSSTSQN</sequence>
<feature type="compositionally biased region" description="Polar residues" evidence="1">
    <location>
        <begin position="54"/>
        <end position="66"/>
    </location>
</feature>
<evidence type="ECO:0000313" key="2">
    <source>
        <dbReference type="EMBL" id="CAF4420343.1"/>
    </source>
</evidence>
<organism evidence="2 3">
    <name type="scientific">Rotaria magnacalcarata</name>
    <dbReference type="NCBI Taxonomy" id="392030"/>
    <lineage>
        <taxon>Eukaryota</taxon>
        <taxon>Metazoa</taxon>
        <taxon>Spiralia</taxon>
        <taxon>Gnathifera</taxon>
        <taxon>Rotifera</taxon>
        <taxon>Eurotatoria</taxon>
        <taxon>Bdelloidea</taxon>
        <taxon>Philodinida</taxon>
        <taxon>Philodinidae</taxon>
        <taxon>Rotaria</taxon>
    </lineage>
</organism>
<dbReference type="AlphaFoldDB" id="A0A8S2WE89"/>
<name>A0A8S2WE89_9BILA</name>
<gene>
    <name evidence="2" type="ORF">SMN809_LOCUS31329</name>
</gene>
<evidence type="ECO:0000256" key="1">
    <source>
        <dbReference type="SAM" id="MobiDB-lite"/>
    </source>
</evidence>
<feature type="non-terminal residue" evidence="2">
    <location>
        <position position="1"/>
    </location>
</feature>
<accession>A0A8S2WE89</accession>
<feature type="region of interest" description="Disordered" evidence="1">
    <location>
        <begin position="1"/>
        <end position="66"/>
    </location>
</feature>
<dbReference type="EMBL" id="CAJOBI010062187">
    <property type="protein sequence ID" value="CAF4420343.1"/>
    <property type="molecule type" value="Genomic_DNA"/>
</dbReference>
<evidence type="ECO:0000313" key="3">
    <source>
        <dbReference type="Proteomes" id="UP000676336"/>
    </source>
</evidence>
<comment type="caution">
    <text evidence="2">The sequence shown here is derived from an EMBL/GenBank/DDBJ whole genome shotgun (WGS) entry which is preliminary data.</text>
</comment>
<reference evidence="2" key="1">
    <citation type="submission" date="2021-02" db="EMBL/GenBank/DDBJ databases">
        <authorList>
            <person name="Nowell W R."/>
        </authorList>
    </citation>
    <scope>NUCLEOTIDE SEQUENCE</scope>
</reference>
<feature type="compositionally biased region" description="Polar residues" evidence="1">
    <location>
        <begin position="15"/>
        <end position="46"/>
    </location>
</feature>
<proteinExistence type="predicted"/>
<dbReference type="Proteomes" id="UP000676336">
    <property type="component" value="Unassembled WGS sequence"/>
</dbReference>